<dbReference type="Gene3D" id="1.10.510.10">
    <property type="entry name" value="Transferase(Phosphotransferase) domain 1"/>
    <property type="match status" value="1"/>
</dbReference>
<keyword evidence="1" id="KW-0808">Transferase</keyword>
<evidence type="ECO:0000256" key="6">
    <source>
        <dbReference type="SAM" id="MobiDB-lite"/>
    </source>
</evidence>
<protein>
    <submittedName>
        <fullName evidence="9">Serine/threonine protein kinase</fullName>
    </submittedName>
</protein>
<dbReference type="Pfam" id="PF00069">
    <property type="entry name" value="Pkinase"/>
    <property type="match status" value="1"/>
</dbReference>
<feature type="region of interest" description="Disordered" evidence="6">
    <location>
        <begin position="609"/>
        <end position="633"/>
    </location>
</feature>
<dbReference type="STRING" id="659014.SAMN04487996_104299"/>
<dbReference type="InterPro" id="IPR045269">
    <property type="entry name" value="Atg1-like"/>
</dbReference>
<dbReference type="SMART" id="SM00220">
    <property type="entry name" value="S_TKc"/>
    <property type="match status" value="1"/>
</dbReference>
<keyword evidence="2 5" id="KW-0547">Nucleotide-binding</keyword>
<evidence type="ECO:0000256" key="4">
    <source>
        <dbReference type="ARBA" id="ARBA00022840"/>
    </source>
</evidence>
<gene>
    <name evidence="9" type="ORF">SAMN04487996_104299</name>
</gene>
<evidence type="ECO:0000313" key="10">
    <source>
        <dbReference type="Proteomes" id="UP000198748"/>
    </source>
</evidence>
<dbReference type="PROSITE" id="PS00107">
    <property type="entry name" value="PROTEIN_KINASE_ATP"/>
    <property type="match status" value="1"/>
</dbReference>
<organism evidence="9 10">
    <name type="scientific">Dyadobacter soli</name>
    <dbReference type="NCBI Taxonomy" id="659014"/>
    <lineage>
        <taxon>Bacteria</taxon>
        <taxon>Pseudomonadati</taxon>
        <taxon>Bacteroidota</taxon>
        <taxon>Cytophagia</taxon>
        <taxon>Cytophagales</taxon>
        <taxon>Spirosomataceae</taxon>
        <taxon>Dyadobacter</taxon>
    </lineage>
</organism>
<dbReference type="PANTHER" id="PTHR24348:SF22">
    <property type="entry name" value="NON-SPECIFIC SERINE_THREONINE PROTEIN KINASE"/>
    <property type="match status" value="1"/>
</dbReference>
<keyword evidence="4 5" id="KW-0067">ATP-binding</keyword>
<reference evidence="10" key="1">
    <citation type="submission" date="2016-10" db="EMBL/GenBank/DDBJ databases">
        <authorList>
            <person name="Varghese N."/>
            <person name="Submissions S."/>
        </authorList>
    </citation>
    <scope>NUCLEOTIDE SEQUENCE [LARGE SCALE GENOMIC DNA]</scope>
    <source>
        <strain evidence="10">DSM 25329</strain>
    </source>
</reference>
<dbReference type="OrthoDB" id="9813021at2"/>
<keyword evidence="7" id="KW-0472">Membrane</keyword>
<evidence type="ECO:0000256" key="7">
    <source>
        <dbReference type="SAM" id="Phobius"/>
    </source>
</evidence>
<name>A0A1G7BU06_9BACT</name>
<dbReference type="CDD" id="cd14014">
    <property type="entry name" value="STKc_PknB_like"/>
    <property type="match status" value="1"/>
</dbReference>
<dbReference type="SUPFAM" id="SSF56112">
    <property type="entry name" value="Protein kinase-like (PK-like)"/>
    <property type="match status" value="1"/>
</dbReference>
<dbReference type="InterPro" id="IPR000719">
    <property type="entry name" value="Prot_kinase_dom"/>
</dbReference>
<dbReference type="GO" id="GO:0000407">
    <property type="term" value="C:phagophore assembly site"/>
    <property type="evidence" value="ECO:0007669"/>
    <property type="project" value="TreeGrafter"/>
</dbReference>
<dbReference type="SUPFAM" id="SSF81901">
    <property type="entry name" value="HCP-like"/>
    <property type="match status" value="1"/>
</dbReference>
<dbReference type="RefSeq" id="WP_090148215.1">
    <property type="nucleotide sequence ID" value="NZ_FNAN01000004.1"/>
</dbReference>
<keyword evidence="10" id="KW-1185">Reference proteome</keyword>
<dbReference type="Gene3D" id="1.25.40.10">
    <property type="entry name" value="Tetratricopeptide repeat domain"/>
    <property type="match status" value="1"/>
</dbReference>
<dbReference type="AlphaFoldDB" id="A0A1G7BU06"/>
<dbReference type="InterPro" id="IPR011009">
    <property type="entry name" value="Kinase-like_dom_sf"/>
</dbReference>
<evidence type="ECO:0000259" key="8">
    <source>
        <dbReference type="PROSITE" id="PS50011"/>
    </source>
</evidence>
<evidence type="ECO:0000256" key="3">
    <source>
        <dbReference type="ARBA" id="ARBA00022777"/>
    </source>
</evidence>
<dbReference type="GO" id="GO:0005524">
    <property type="term" value="F:ATP binding"/>
    <property type="evidence" value="ECO:0007669"/>
    <property type="project" value="UniProtKB-UniRule"/>
</dbReference>
<accession>A0A1G7BU06</accession>
<dbReference type="SMART" id="SM00671">
    <property type="entry name" value="SEL1"/>
    <property type="match status" value="4"/>
</dbReference>
<dbReference type="GO" id="GO:0005776">
    <property type="term" value="C:autophagosome"/>
    <property type="evidence" value="ECO:0007669"/>
    <property type="project" value="TreeGrafter"/>
</dbReference>
<dbReference type="GO" id="GO:0016020">
    <property type="term" value="C:membrane"/>
    <property type="evidence" value="ECO:0007669"/>
    <property type="project" value="TreeGrafter"/>
</dbReference>
<dbReference type="Pfam" id="PF08238">
    <property type="entry name" value="Sel1"/>
    <property type="match status" value="4"/>
</dbReference>
<feature type="domain" description="Protein kinase" evidence="8">
    <location>
        <begin position="15"/>
        <end position="278"/>
    </location>
</feature>
<proteinExistence type="predicted"/>
<keyword evidence="9" id="KW-0723">Serine/threonine-protein kinase</keyword>
<keyword evidence="7" id="KW-1133">Transmembrane helix</keyword>
<sequence length="647" mass="73628">MTYEEFLKRYEFDTQDQKAMLGAGGFGSVYKAFDSVQKRFVAIKVAEVKHEKFNLLYEKQIVDELDSHENVARYGNCYRFQFMPVRYDFAVLTFYQEGNLADVLKKYALTIPQKHQILEGILKGVAHLHKHHIIHRDMKPQNVLMDRQGDRWVPKLTDFGLSKLADTNTSSVENSSIGLSIAYAAPEQIQNREIRHNVDLWAVGIIAYQMFVGDLPFDASRSMSQESWNLEVSKLIVKGKVSDKISQVPEPFRTIIKKCLVPDNAKRVQRSEELLEILGTPSTQAQERIPASDENTIRMDEPFANTKELTARADHLVQLAESKTGFEKEQSLRDAIGLYEEILRLDPSHMHARYQIGQCNSRLKQKTTFKIPRILSKKGMIAAAAVMVGMGLVYFFLWRSTARKELAWAKSANYSNILPADSANTYQQMFQILDKYAGTLAMDDTTNNILGIFYQNGRGGATLDFDKAMDFYERGGDFEWAKYNLGYLHFWGKGTLKNFETAAEYFKEAYDKKQLTGAADYLGYIYEEGGYGITKDYNLAKNWFEKAVAGNSSYSQFELGKMYQMGLGMPVNEARAKYYYGLAANQGNRNAQQALNNLNRGRSNQAFAHAAMPSQPTAKPKQQRPKSNAGTFWEKVGTELFKQAARR</sequence>
<dbReference type="GO" id="GO:0005829">
    <property type="term" value="C:cytosol"/>
    <property type="evidence" value="ECO:0007669"/>
    <property type="project" value="TreeGrafter"/>
</dbReference>
<evidence type="ECO:0000313" key="9">
    <source>
        <dbReference type="EMBL" id="SDE30110.1"/>
    </source>
</evidence>
<dbReference type="EMBL" id="FNAN01000004">
    <property type="protein sequence ID" value="SDE30110.1"/>
    <property type="molecule type" value="Genomic_DNA"/>
</dbReference>
<dbReference type="InterPro" id="IPR011990">
    <property type="entry name" value="TPR-like_helical_dom_sf"/>
</dbReference>
<dbReference type="InterPro" id="IPR017441">
    <property type="entry name" value="Protein_kinase_ATP_BS"/>
</dbReference>
<evidence type="ECO:0000256" key="5">
    <source>
        <dbReference type="PROSITE-ProRule" id="PRU10141"/>
    </source>
</evidence>
<dbReference type="InterPro" id="IPR008271">
    <property type="entry name" value="Ser/Thr_kinase_AS"/>
</dbReference>
<dbReference type="PANTHER" id="PTHR24348">
    <property type="entry name" value="SERINE/THREONINE-PROTEIN KINASE UNC-51-RELATED"/>
    <property type="match status" value="1"/>
</dbReference>
<keyword evidence="7" id="KW-0812">Transmembrane</keyword>
<evidence type="ECO:0000256" key="1">
    <source>
        <dbReference type="ARBA" id="ARBA00022679"/>
    </source>
</evidence>
<keyword evidence="3 9" id="KW-0418">Kinase</keyword>
<dbReference type="InterPro" id="IPR006597">
    <property type="entry name" value="Sel1-like"/>
</dbReference>
<dbReference type="PROSITE" id="PS00108">
    <property type="entry name" value="PROTEIN_KINASE_ST"/>
    <property type="match status" value="1"/>
</dbReference>
<feature type="binding site" evidence="5">
    <location>
        <position position="44"/>
    </location>
    <ligand>
        <name>ATP</name>
        <dbReference type="ChEBI" id="CHEBI:30616"/>
    </ligand>
</feature>
<evidence type="ECO:0000256" key="2">
    <source>
        <dbReference type="ARBA" id="ARBA00022741"/>
    </source>
</evidence>
<dbReference type="GO" id="GO:0004674">
    <property type="term" value="F:protein serine/threonine kinase activity"/>
    <property type="evidence" value="ECO:0007669"/>
    <property type="project" value="UniProtKB-KW"/>
</dbReference>
<dbReference type="Gene3D" id="3.30.200.20">
    <property type="entry name" value="Phosphorylase Kinase, domain 1"/>
    <property type="match status" value="1"/>
</dbReference>
<dbReference type="Proteomes" id="UP000198748">
    <property type="component" value="Unassembled WGS sequence"/>
</dbReference>
<feature type="transmembrane region" description="Helical" evidence="7">
    <location>
        <begin position="379"/>
        <end position="398"/>
    </location>
</feature>
<dbReference type="PROSITE" id="PS50011">
    <property type="entry name" value="PROTEIN_KINASE_DOM"/>
    <property type="match status" value="1"/>
</dbReference>